<proteinExistence type="predicted"/>
<dbReference type="EMBL" id="JAUSVS010000011">
    <property type="protein sequence ID" value="MDQ0466353.1"/>
    <property type="molecule type" value="Genomic_DNA"/>
</dbReference>
<keyword evidence="1" id="KW-0812">Transmembrane</keyword>
<organism evidence="2 3">
    <name type="scientific">Caulobacter ginsengisoli</name>
    <dbReference type="NCBI Taxonomy" id="400775"/>
    <lineage>
        <taxon>Bacteria</taxon>
        <taxon>Pseudomonadati</taxon>
        <taxon>Pseudomonadota</taxon>
        <taxon>Alphaproteobacteria</taxon>
        <taxon>Caulobacterales</taxon>
        <taxon>Caulobacteraceae</taxon>
        <taxon>Caulobacter</taxon>
    </lineage>
</organism>
<dbReference type="Proteomes" id="UP001228905">
    <property type="component" value="Unassembled WGS sequence"/>
</dbReference>
<sequence>MMTNRLIGALTVGALIIAVAFGLKAATAAGVIDQDQARQITQILIGLGLAAYANLMPKQLGPMRRSPVVQARTQAALRVGGWAFTLAGLAQAGLWAFAPLAIADTGSMAAVAGAMAVTLGYAAWSYAACRAAGRVAAGR</sequence>
<keyword evidence="3" id="KW-1185">Reference proteome</keyword>
<dbReference type="RefSeq" id="WP_307352393.1">
    <property type="nucleotide sequence ID" value="NZ_JAUSVS010000011.1"/>
</dbReference>
<evidence type="ECO:0000256" key="1">
    <source>
        <dbReference type="SAM" id="Phobius"/>
    </source>
</evidence>
<protein>
    <submittedName>
        <fullName evidence="2">Small-conductance mechanosensitive channel</fullName>
    </submittedName>
</protein>
<evidence type="ECO:0000313" key="2">
    <source>
        <dbReference type="EMBL" id="MDQ0466353.1"/>
    </source>
</evidence>
<keyword evidence="1" id="KW-0472">Membrane</keyword>
<evidence type="ECO:0000313" key="3">
    <source>
        <dbReference type="Proteomes" id="UP001228905"/>
    </source>
</evidence>
<keyword evidence="1" id="KW-1133">Transmembrane helix</keyword>
<feature type="transmembrane region" description="Helical" evidence="1">
    <location>
        <begin position="108"/>
        <end position="129"/>
    </location>
</feature>
<feature type="transmembrane region" description="Helical" evidence="1">
    <location>
        <begin position="76"/>
        <end position="102"/>
    </location>
</feature>
<reference evidence="2 3" key="1">
    <citation type="submission" date="2023-07" db="EMBL/GenBank/DDBJ databases">
        <title>Genomic Encyclopedia of Type Strains, Phase IV (KMG-IV): sequencing the most valuable type-strain genomes for metagenomic binning, comparative biology and taxonomic classification.</title>
        <authorList>
            <person name="Goeker M."/>
        </authorList>
    </citation>
    <scope>NUCLEOTIDE SEQUENCE [LARGE SCALE GENOMIC DNA]</scope>
    <source>
        <strain evidence="2 3">DSM 18695</strain>
    </source>
</reference>
<gene>
    <name evidence="2" type="ORF">QO010_004146</name>
</gene>
<name>A0ABU0IWF6_9CAUL</name>
<comment type="caution">
    <text evidence="2">The sequence shown here is derived from an EMBL/GenBank/DDBJ whole genome shotgun (WGS) entry which is preliminary data.</text>
</comment>
<feature type="transmembrane region" description="Helical" evidence="1">
    <location>
        <begin position="39"/>
        <end position="55"/>
    </location>
</feature>
<accession>A0ABU0IWF6</accession>